<dbReference type="AlphaFoldDB" id="A0AAU9D1Y6"/>
<protein>
    <recommendedName>
        <fullName evidence="3">Phage tail protein</fullName>
    </recommendedName>
</protein>
<proteinExistence type="predicted"/>
<dbReference type="KEGG" id="fax:FUAX_55740"/>
<evidence type="ECO:0000313" key="1">
    <source>
        <dbReference type="EMBL" id="BDD13142.1"/>
    </source>
</evidence>
<accession>A0AAU9D1Y6</accession>
<dbReference type="EMBL" id="AP025327">
    <property type="protein sequence ID" value="BDD13142.1"/>
    <property type="molecule type" value="Genomic_DNA"/>
</dbReference>
<evidence type="ECO:0000313" key="2">
    <source>
        <dbReference type="Proteomes" id="UP001348817"/>
    </source>
</evidence>
<keyword evidence="1" id="KW-0614">Plasmid</keyword>
<name>A0AAU9D1Y6_9BACT</name>
<geneLocation type="plasmid" evidence="1 2">
    <name>pFA13</name>
</geneLocation>
<sequence>MEYNISGIEAVFLALASDLAAEINDRKPVVTELVEFRQGTKFLMADAIPGTIKFTEKPKSSGKGVLYQPRLSFTLNRNDSDSEAFLSRYFKKNILVLLIDNNGHAWIAGDQNNGLELSYVSDFGQASGKRNQVRVTVKADTRNKTRRYTGQDIRTLL</sequence>
<dbReference type="Proteomes" id="UP001348817">
    <property type="component" value="Plasmid pFA13"/>
</dbReference>
<keyword evidence="2" id="KW-1185">Reference proteome</keyword>
<organism evidence="1 2">
    <name type="scientific">Fulvitalea axinellae</name>
    <dbReference type="NCBI Taxonomy" id="1182444"/>
    <lineage>
        <taxon>Bacteria</taxon>
        <taxon>Pseudomonadati</taxon>
        <taxon>Bacteroidota</taxon>
        <taxon>Cytophagia</taxon>
        <taxon>Cytophagales</taxon>
        <taxon>Persicobacteraceae</taxon>
        <taxon>Fulvitalea</taxon>
    </lineage>
</organism>
<evidence type="ECO:0008006" key="3">
    <source>
        <dbReference type="Google" id="ProtNLM"/>
    </source>
</evidence>
<dbReference type="RefSeq" id="WP_338396354.1">
    <property type="nucleotide sequence ID" value="NZ_AP025327.1"/>
</dbReference>
<gene>
    <name evidence="1" type="ORF">FUAX_55740</name>
</gene>
<reference evidence="1 2" key="1">
    <citation type="submission" date="2021-12" db="EMBL/GenBank/DDBJ databases">
        <title>Genome sequencing of bacteria with rrn-lacking chromosome and rrn-plasmid.</title>
        <authorList>
            <person name="Anda M."/>
            <person name="Iwasaki W."/>
        </authorList>
    </citation>
    <scope>NUCLEOTIDE SEQUENCE [LARGE SCALE GENOMIC DNA]</scope>
    <source>
        <strain evidence="1 2">DSM 100852</strain>
        <plasmid evidence="1 2">pFA13</plasmid>
    </source>
</reference>